<sequence length="229" mass="26377">MFIVGLTGGIGTGKSTVSSIFAKNDIPVVDADTMARKVVEPGRKAWKAIRKEFGESVFFDDGQLNREALGDLIFNDVEKRRKLNEITHPEIYKEMMKAAWGHLLEGHQFIVMDLPLLYESGRMLNLLHKVIVVTCEEDQQLERVIKRGQLSEERAKARVKAQMPLEDKCNKANFVLDNSEDLSHLEKQVDQLIVTLRASNAHWKMRIYFISSMMLIFYLIVYLYSFFAF</sequence>
<dbReference type="NCBIfam" id="TIGR00152">
    <property type="entry name" value="dephospho-CoA kinase"/>
    <property type="match status" value="1"/>
</dbReference>
<evidence type="ECO:0000256" key="1">
    <source>
        <dbReference type="ARBA" id="ARBA00009018"/>
    </source>
</evidence>
<dbReference type="Gene3D" id="3.40.50.300">
    <property type="entry name" value="P-loop containing nucleotide triphosphate hydrolases"/>
    <property type="match status" value="1"/>
</dbReference>
<dbReference type="PANTHER" id="PTHR10695">
    <property type="entry name" value="DEPHOSPHO-COA KINASE-RELATED"/>
    <property type="match status" value="1"/>
</dbReference>
<evidence type="ECO:0000256" key="2">
    <source>
        <dbReference type="ARBA" id="ARBA00022741"/>
    </source>
</evidence>
<dbReference type="AlphaFoldDB" id="A0A8S1CUD6"/>
<dbReference type="GO" id="GO:0015937">
    <property type="term" value="P:coenzyme A biosynthetic process"/>
    <property type="evidence" value="ECO:0007669"/>
    <property type="project" value="InterPro"/>
</dbReference>
<dbReference type="PANTHER" id="PTHR10695:SF46">
    <property type="entry name" value="BIFUNCTIONAL COENZYME A SYNTHASE-RELATED"/>
    <property type="match status" value="1"/>
</dbReference>
<dbReference type="GO" id="GO:0005737">
    <property type="term" value="C:cytoplasm"/>
    <property type="evidence" value="ECO:0007669"/>
    <property type="project" value="UniProtKB-ARBA"/>
</dbReference>
<dbReference type="HAMAP" id="MF_00376">
    <property type="entry name" value="Dephospho_CoA_kinase"/>
    <property type="match status" value="1"/>
</dbReference>
<dbReference type="EMBL" id="CADEPI010000087">
    <property type="protein sequence ID" value="CAB3373580.1"/>
    <property type="molecule type" value="Genomic_DNA"/>
</dbReference>
<gene>
    <name evidence="6" type="ORF">CLODIP_2_CD15065</name>
</gene>
<dbReference type="SUPFAM" id="SSF52540">
    <property type="entry name" value="P-loop containing nucleoside triphosphate hydrolases"/>
    <property type="match status" value="1"/>
</dbReference>
<keyword evidence="3" id="KW-0067">ATP-binding</keyword>
<comment type="similarity">
    <text evidence="1">Belongs to the CoaE family.</text>
</comment>
<evidence type="ECO:0000256" key="5">
    <source>
        <dbReference type="SAM" id="Phobius"/>
    </source>
</evidence>
<reference evidence="6 7" key="1">
    <citation type="submission" date="2020-04" db="EMBL/GenBank/DDBJ databases">
        <authorList>
            <person name="Alioto T."/>
            <person name="Alioto T."/>
            <person name="Gomez Garrido J."/>
        </authorList>
    </citation>
    <scope>NUCLEOTIDE SEQUENCE [LARGE SCALE GENOMIC DNA]</scope>
</reference>
<dbReference type="OrthoDB" id="247245at2759"/>
<comment type="caution">
    <text evidence="6">The sequence shown here is derived from an EMBL/GenBank/DDBJ whole genome shotgun (WGS) entry which is preliminary data.</text>
</comment>
<evidence type="ECO:0000313" key="7">
    <source>
        <dbReference type="Proteomes" id="UP000494165"/>
    </source>
</evidence>
<dbReference type="GO" id="GO:0005524">
    <property type="term" value="F:ATP binding"/>
    <property type="evidence" value="ECO:0007669"/>
    <property type="project" value="UniProtKB-KW"/>
</dbReference>
<feature type="transmembrane region" description="Helical" evidence="5">
    <location>
        <begin position="207"/>
        <end position="227"/>
    </location>
</feature>
<dbReference type="InterPro" id="IPR001977">
    <property type="entry name" value="Depp_CoAkinase"/>
</dbReference>
<evidence type="ECO:0000313" key="6">
    <source>
        <dbReference type="EMBL" id="CAB3373580.1"/>
    </source>
</evidence>
<evidence type="ECO:0000256" key="4">
    <source>
        <dbReference type="ARBA" id="ARBA00044157"/>
    </source>
</evidence>
<keyword evidence="2" id="KW-0547">Nucleotide-binding</keyword>
<keyword evidence="7" id="KW-1185">Reference proteome</keyword>
<dbReference type="Pfam" id="PF01121">
    <property type="entry name" value="CoaE"/>
    <property type="match status" value="1"/>
</dbReference>
<keyword evidence="5" id="KW-0472">Membrane</keyword>
<dbReference type="PROSITE" id="PS51219">
    <property type="entry name" value="DPCK"/>
    <property type="match status" value="1"/>
</dbReference>
<dbReference type="InterPro" id="IPR027417">
    <property type="entry name" value="P-loop_NTPase"/>
</dbReference>
<dbReference type="GO" id="GO:0004140">
    <property type="term" value="F:dephospho-CoA kinase activity"/>
    <property type="evidence" value="ECO:0007669"/>
    <property type="project" value="InterPro"/>
</dbReference>
<dbReference type="FunFam" id="3.40.50.300:FF:000485">
    <property type="entry name" value="Dephospho-CoA kinase CAB5"/>
    <property type="match status" value="1"/>
</dbReference>
<keyword evidence="5" id="KW-0812">Transmembrane</keyword>
<evidence type="ECO:0000256" key="3">
    <source>
        <dbReference type="ARBA" id="ARBA00022840"/>
    </source>
</evidence>
<protein>
    <recommendedName>
        <fullName evidence="4">Dephospho-CoA kinase domain-containing protein</fullName>
    </recommendedName>
</protein>
<proteinExistence type="inferred from homology"/>
<dbReference type="Proteomes" id="UP000494165">
    <property type="component" value="Unassembled WGS sequence"/>
</dbReference>
<accession>A0A8S1CUD6</accession>
<organism evidence="6 7">
    <name type="scientific">Cloeon dipterum</name>
    <dbReference type="NCBI Taxonomy" id="197152"/>
    <lineage>
        <taxon>Eukaryota</taxon>
        <taxon>Metazoa</taxon>
        <taxon>Ecdysozoa</taxon>
        <taxon>Arthropoda</taxon>
        <taxon>Hexapoda</taxon>
        <taxon>Insecta</taxon>
        <taxon>Pterygota</taxon>
        <taxon>Palaeoptera</taxon>
        <taxon>Ephemeroptera</taxon>
        <taxon>Pisciforma</taxon>
        <taxon>Baetidae</taxon>
        <taxon>Cloeon</taxon>
    </lineage>
</organism>
<dbReference type="CDD" id="cd02022">
    <property type="entry name" value="DPCK"/>
    <property type="match status" value="1"/>
</dbReference>
<name>A0A8S1CUD6_9INSE</name>
<keyword evidence="5" id="KW-1133">Transmembrane helix</keyword>